<feature type="domain" description="Cytochrome c assembly protein" evidence="11">
    <location>
        <begin position="89"/>
        <end position="295"/>
    </location>
</feature>
<feature type="transmembrane region" description="Helical" evidence="10">
    <location>
        <begin position="425"/>
        <end position="443"/>
    </location>
</feature>
<comment type="function">
    <text evidence="9">Required for the biogenesis of c-type cytochromes. Possible subunit of a heme lyase.</text>
</comment>
<feature type="transmembrane region" description="Helical" evidence="10">
    <location>
        <begin position="312"/>
        <end position="330"/>
    </location>
</feature>
<feature type="transmembrane region" description="Helical" evidence="10">
    <location>
        <begin position="6"/>
        <end position="29"/>
    </location>
</feature>
<dbReference type="PANTHER" id="PTHR43653">
    <property type="entry name" value="CYTOCHROME C ASSEMBLY PROTEIN-RELATED"/>
    <property type="match status" value="1"/>
</dbReference>
<dbReference type="Proteomes" id="UP000218113">
    <property type="component" value="Unassembled WGS sequence"/>
</dbReference>
<dbReference type="GO" id="GO:0015232">
    <property type="term" value="F:heme transmembrane transporter activity"/>
    <property type="evidence" value="ECO:0007669"/>
    <property type="project" value="InterPro"/>
</dbReference>
<feature type="transmembrane region" description="Helical" evidence="10">
    <location>
        <begin position="505"/>
        <end position="523"/>
    </location>
</feature>
<dbReference type="InterPro" id="IPR002541">
    <property type="entry name" value="Cyt_c_assembly"/>
</dbReference>
<name>A0A2A4T5H3_9DELT</name>
<evidence type="ECO:0000256" key="6">
    <source>
        <dbReference type="ARBA" id="ARBA00022748"/>
    </source>
</evidence>
<evidence type="ECO:0000256" key="10">
    <source>
        <dbReference type="SAM" id="Phobius"/>
    </source>
</evidence>
<proteinExistence type="inferred from homology"/>
<evidence type="ECO:0000256" key="2">
    <source>
        <dbReference type="ARBA" id="ARBA00009186"/>
    </source>
</evidence>
<comment type="caution">
    <text evidence="13">The sequence shown here is derived from an EMBL/GenBank/DDBJ whole genome shotgun (WGS) entry which is preliminary data.</text>
</comment>
<feature type="transmembrane region" description="Helical" evidence="10">
    <location>
        <begin position="41"/>
        <end position="62"/>
    </location>
</feature>
<feature type="transmembrane region" description="Helical" evidence="10">
    <location>
        <begin position="96"/>
        <end position="114"/>
    </location>
</feature>
<organism evidence="13 14">
    <name type="scientific">SAR324 cluster bacterium</name>
    <dbReference type="NCBI Taxonomy" id="2024889"/>
    <lineage>
        <taxon>Bacteria</taxon>
        <taxon>Deltaproteobacteria</taxon>
        <taxon>SAR324 cluster</taxon>
    </lineage>
</organism>
<keyword evidence="6" id="KW-0201">Cytochrome c-type biogenesis</keyword>
<dbReference type="GO" id="GO:0005886">
    <property type="term" value="C:plasma membrane"/>
    <property type="evidence" value="ECO:0007669"/>
    <property type="project" value="UniProtKB-SubCell"/>
</dbReference>
<evidence type="ECO:0000256" key="7">
    <source>
        <dbReference type="ARBA" id="ARBA00022989"/>
    </source>
</evidence>
<dbReference type="GO" id="GO:0020037">
    <property type="term" value="F:heme binding"/>
    <property type="evidence" value="ECO:0007669"/>
    <property type="project" value="InterPro"/>
</dbReference>
<accession>A0A2A4T5H3</accession>
<dbReference type="InterPro" id="IPR003568">
    <property type="entry name" value="Cyt_c_biogenesis_CcmF"/>
</dbReference>
<comment type="similarity">
    <text evidence="2">Belongs to the CcmF/CycK/Ccl1/NrfE/CcsA family.</text>
</comment>
<feature type="transmembrane region" description="Helical" evidence="10">
    <location>
        <begin position="121"/>
        <end position="143"/>
    </location>
</feature>
<evidence type="ECO:0000259" key="11">
    <source>
        <dbReference type="Pfam" id="PF01578"/>
    </source>
</evidence>
<dbReference type="PRINTS" id="PR01410">
    <property type="entry name" value="CCBIOGENESIS"/>
</dbReference>
<dbReference type="Pfam" id="PF16327">
    <property type="entry name" value="CcmF_C"/>
    <property type="match status" value="1"/>
</dbReference>
<keyword evidence="7 10" id="KW-1133">Transmembrane helix</keyword>
<gene>
    <name evidence="13" type="ORF">COB67_06235</name>
</gene>
<feature type="domain" description="Cytochrome c-type biogenesis protein CcmF C-terminal" evidence="12">
    <location>
        <begin position="314"/>
        <end position="645"/>
    </location>
</feature>
<evidence type="ECO:0000256" key="3">
    <source>
        <dbReference type="ARBA" id="ARBA00022475"/>
    </source>
</evidence>
<evidence type="ECO:0000259" key="12">
    <source>
        <dbReference type="Pfam" id="PF16327"/>
    </source>
</evidence>
<evidence type="ECO:0000256" key="9">
    <source>
        <dbReference type="ARBA" id="ARBA00037230"/>
    </source>
</evidence>
<feature type="transmembrane region" description="Helical" evidence="10">
    <location>
        <begin position="249"/>
        <end position="266"/>
    </location>
</feature>
<evidence type="ECO:0000256" key="4">
    <source>
        <dbReference type="ARBA" id="ARBA00022519"/>
    </source>
</evidence>
<feature type="transmembrane region" description="Helical" evidence="10">
    <location>
        <begin position="210"/>
        <end position="229"/>
    </location>
</feature>
<dbReference type="PANTHER" id="PTHR43653:SF1">
    <property type="entry name" value="CYTOCHROME C-TYPE BIOGENESIS PROTEIN CCMF"/>
    <property type="match status" value="1"/>
</dbReference>
<dbReference type="InterPro" id="IPR003567">
    <property type="entry name" value="Cyt_c_biogenesis"/>
</dbReference>
<dbReference type="GO" id="GO:0017004">
    <property type="term" value="P:cytochrome complex assembly"/>
    <property type="evidence" value="ECO:0007669"/>
    <property type="project" value="UniProtKB-KW"/>
</dbReference>
<evidence type="ECO:0000313" key="14">
    <source>
        <dbReference type="Proteomes" id="UP000218113"/>
    </source>
</evidence>
<dbReference type="AlphaFoldDB" id="A0A2A4T5H3"/>
<keyword evidence="4" id="KW-0997">Cell inner membrane</keyword>
<reference evidence="14" key="1">
    <citation type="submission" date="2017-08" db="EMBL/GenBank/DDBJ databases">
        <title>A dynamic microbial community with high functional redundancy inhabits the cold, oxic subseafloor aquifer.</title>
        <authorList>
            <person name="Tully B.J."/>
            <person name="Wheat C.G."/>
            <person name="Glazer B.T."/>
            <person name="Huber J.A."/>
        </authorList>
    </citation>
    <scope>NUCLEOTIDE SEQUENCE [LARGE SCALE GENOMIC DNA]</scope>
</reference>
<keyword evidence="5 10" id="KW-0812">Transmembrane</keyword>
<feature type="transmembrane region" description="Helical" evidence="10">
    <location>
        <begin position="393"/>
        <end position="413"/>
    </location>
</feature>
<evidence type="ECO:0000256" key="8">
    <source>
        <dbReference type="ARBA" id="ARBA00023136"/>
    </source>
</evidence>
<dbReference type="Pfam" id="PF01578">
    <property type="entry name" value="Cytochrom_C_asm"/>
    <property type="match status" value="1"/>
</dbReference>
<dbReference type="InterPro" id="IPR032523">
    <property type="entry name" value="CcmF_C"/>
</dbReference>
<protein>
    <submittedName>
        <fullName evidence="13">Cytochrome C biogenesis protein</fullName>
    </submittedName>
</protein>
<feature type="transmembrane region" description="Helical" evidence="10">
    <location>
        <begin position="449"/>
        <end position="468"/>
    </location>
</feature>
<feature type="transmembrane region" description="Helical" evidence="10">
    <location>
        <begin position="351"/>
        <end position="373"/>
    </location>
</feature>
<dbReference type="EMBL" id="NVSR01000032">
    <property type="protein sequence ID" value="PCI28519.1"/>
    <property type="molecule type" value="Genomic_DNA"/>
</dbReference>
<dbReference type="PRINTS" id="PR01411">
    <property type="entry name" value="CCMFBIOGNSIS"/>
</dbReference>
<sequence>MIVDIGYYALLAAITMTLYGILAGTAGILKNNGNLIQSSRYAVLSTFSLVAVSYFVLTYAFITDDFSVDFVAGHSSTDLPLFYKITGVWGGMEGSLLLWEFILSLYIAIIAFRYHKSNKAILPYALIVLNLISFFILFMLIGWSNPLARLIPTPLEGQGLNPLLQNLGMVIHPPLLYLGFVGVAVPYAFAMGSLLRGKIDNEWALVTRRWTLVAWLFLTAGMGMGGQWAYVELGWGGYWAWDPVENSSLMPWLTATAFLHSVIVQEKRDSLKIWNMLLVTATFVLTILGTFITRSGVLNSVHAFAKSPIGPAFLIFIALILTFSLGLLFIRQDMLASKKQEAGLISRENSFLLNNVLFVGMAFTVLYGTLFPLLAEGLADKKLSIQAPFFNSIMAPLAILTIFLMGTTQFLGWKRTSRKMLAKNMLIPSTTGILFMIAGAMTLDVPWQFIFLAGMGYFAGYQVLMELIRAVRGGKKSKGQATQNEEQKQKRIKSLLRNRRKQGSAIIHLGVLVFLVGILGNYFGHESSFTFYPGDEKTVGDYTVQFEKLEESKARNADLVTVKLNIFKEGQHITTLNPAKAFYPTSTQPMTEVSIYRTLKEDLYTSVATINNDGSATINVYINPMVNFIWVSSFFFIVGTLLCLSYKSPQLKSGAKALKQEA</sequence>
<evidence type="ECO:0000256" key="5">
    <source>
        <dbReference type="ARBA" id="ARBA00022692"/>
    </source>
</evidence>
<feature type="transmembrane region" description="Helical" evidence="10">
    <location>
        <begin position="273"/>
        <end position="292"/>
    </location>
</feature>
<dbReference type="NCBIfam" id="NF007691">
    <property type="entry name" value="PRK10369.1"/>
    <property type="match status" value="1"/>
</dbReference>
<feature type="transmembrane region" description="Helical" evidence="10">
    <location>
        <begin position="628"/>
        <end position="646"/>
    </location>
</feature>
<evidence type="ECO:0000256" key="1">
    <source>
        <dbReference type="ARBA" id="ARBA00004429"/>
    </source>
</evidence>
<keyword evidence="8 10" id="KW-0472">Membrane</keyword>
<feature type="transmembrane region" description="Helical" evidence="10">
    <location>
        <begin position="163"/>
        <end position="189"/>
    </location>
</feature>
<evidence type="ECO:0000313" key="13">
    <source>
        <dbReference type="EMBL" id="PCI28519.1"/>
    </source>
</evidence>
<comment type="subcellular location">
    <subcellularLocation>
        <location evidence="1">Cell inner membrane</location>
        <topology evidence="1">Multi-pass membrane protein</topology>
    </subcellularLocation>
</comment>
<keyword evidence="3" id="KW-1003">Cell membrane</keyword>